<comment type="caution">
    <text evidence="2">The sequence shown here is derived from an EMBL/GenBank/DDBJ whole genome shotgun (WGS) entry which is preliminary data.</text>
</comment>
<keyword evidence="3" id="KW-1185">Reference proteome</keyword>
<reference evidence="2 3" key="1">
    <citation type="submission" date="2019-04" db="EMBL/GenBank/DDBJ databases">
        <title>Kribbella sp. NEAU-THZ 27 nov., a novel actinomycete isolated from soil.</title>
        <authorList>
            <person name="Duan L."/>
        </authorList>
    </citation>
    <scope>NUCLEOTIDE SEQUENCE [LARGE SCALE GENOMIC DNA]</scope>
    <source>
        <strain evidence="3">NEAU-THZ27</strain>
    </source>
</reference>
<dbReference type="OrthoDB" id="3742379at2"/>
<dbReference type="RefSeq" id="WP_137253836.1">
    <property type="nucleotide sequence ID" value="NZ_JBHSPQ010000001.1"/>
</dbReference>
<proteinExistence type="predicted"/>
<gene>
    <name evidence="2" type="ORF">FDA38_10600</name>
</gene>
<dbReference type="AlphaFoldDB" id="A0A4U3M392"/>
<accession>A0A4U3M392</accession>
<feature type="chain" id="PRO_5020283761" description="ATP/GTP-binding protein" evidence="1">
    <location>
        <begin position="29"/>
        <end position="327"/>
    </location>
</feature>
<sequence length="327" mass="35171">MLRVLRSVLLTMAAGVVAASLTVGSASALPTPPPGYEWFQDPDSGEYTLVLIAHLPGENKTEEKGKDPQSIKKPTCQFHGAAQACTSSLGNWSNSHQCYMRREAPQPPFSDPRWEGHTDGSLWACVREQGYDEGRHLVTEWVWLPGEPDTVVVDPVTLAYRAIAAMNLDSPLIKTAPATDQIGLVNMPVWMWVTKTENTWGPIVRSASVPGLAVTATAHVKAINWSMGDGSTVRCDGAGTPYDKSMGIKDSPDCGHRYAKTSKHLPNCKYSLTATAQWEITWQSNLGDTGEISTTQEAATLLRIGEAVPVLVDPDGGDAVAPTKAGC</sequence>
<dbReference type="EMBL" id="SZPZ01000001">
    <property type="protein sequence ID" value="TKK83151.1"/>
    <property type="molecule type" value="Genomic_DNA"/>
</dbReference>
<name>A0A4U3M392_9ACTN</name>
<keyword evidence="1" id="KW-0732">Signal</keyword>
<feature type="signal peptide" evidence="1">
    <location>
        <begin position="1"/>
        <end position="28"/>
    </location>
</feature>
<evidence type="ECO:0000256" key="1">
    <source>
        <dbReference type="SAM" id="SignalP"/>
    </source>
</evidence>
<dbReference type="Proteomes" id="UP000305836">
    <property type="component" value="Unassembled WGS sequence"/>
</dbReference>
<organism evidence="2 3">
    <name type="scientific">Kribbella jiaozuonensis</name>
    <dbReference type="NCBI Taxonomy" id="2575441"/>
    <lineage>
        <taxon>Bacteria</taxon>
        <taxon>Bacillati</taxon>
        <taxon>Actinomycetota</taxon>
        <taxon>Actinomycetes</taxon>
        <taxon>Propionibacteriales</taxon>
        <taxon>Kribbellaceae</taxon>
        <taxon>Kribbella</taxon>
    </lineage>
</organism>
<protein>
    <recommendedName>
        <fullName evidence="4">ATP/GTP-binding protein</fullName>
    </recommendedName>
</protein>
<evidence type="ECO:0000313" key="3">
    <source>
        <dbReference type="Proteomes" id="UP000305836"/>
    </source>
</evidence>
<evidence type="ECO:0000313" key="2">
    <source>
        <dbReference type="EMBL" id="TKK83151.1"/>
    </source>
</evidence>
<evidence type="ECO:0008006" key="4">
    <source>
        <dbReference type="Google" id="ProtNLM"/>
    </source>
</evidence>